<feature type="domain" description="HemY N-terminal" evidence="12">
    <location>
        <begin position="26"/>
        <end position="122"/>
    </location>
</feature>
<evidence type="ECO:0000256" key="4">
    <source>
        <dbReference type="ARBA" id="ARBA00022475"/>
    </source>
</evidence>
<protein>
    <submittedName>
        <fullName evidence="13">Heme biosynthesis HemY N-terminal domain-containing protein</fullName>
    </submittedName>
</protein>
<evidence type="ECO:0000256" key="8">
    <source>
        <dbReference type="ARBA" id="ARBA00023136"/>
    </source>
</evidence>
<dbReference type="InterPro" id="IPR010817">
    <property type="entry name" value="HemY_N"/>
</dbReference>
<proteinExistence type="predicted"/>
<feature type="transmembrane region" description="Helical" evidence="11">
    <location>
        <begin position="44"/>
        <end position="68"/>
    </location>
</feature>
<evidence type="ECO:0000256" key="6">
    <source>
        <dbReference type="ARBA" id="ARBA00022692"/>
    </source>
</evidence>
<keyword evidence="6 11" id="KW-0812">Transmembrane</keyword>
<dbReference type="Pfam" id="PF07219">
    <property type="entry name" value="HemY_N"/>
    <property type="match status" value="1"/>
</dbReference>
<evidence type="ECO:0000256" key="11">
    <source>
        <dbReference type="SAM" id="Phobius"/>
    </source>
</evidence>
<dbReference type="EMBL" id="JASZYV010000001">
    <property type="protein sequence ID" value="MDM0043537.1"/>
    <property type="molecule type" value="Genomic_DNA"/>
</dbReference>
<evidence type="ECO:0000259" key="12">
    <source>
        <dbReference type="Pfam" id="PF07219"/>
    </source>
</evidence>
<evidence type="ECO:0000256" key="10">
    <source>
        <dbReference type="SAM" id="MobiDB-lite"/>
    </source>
</evidence>
<keyword evidence="7 11" id="KW-1133">Transmembrane helix</keyword>
<accession>A0ABT7N6I1</accession>
<dbReference type="InterPro" id="IPR011990">
    <property type="entry name" value="TPR-like_helical_dom_sf"/>
</dbReference>
<sequence>MRAALWLLALFGIAAGVALFAGSNEGTITVFWPPWRIDLSLNLVLMLALGLFVVLHLALRGLGALLSLPAQARQWRMQQKERALHTALLESIVQLLAGRFSRAAKAAQSALAQERTLEALNARLPMAAQVRTLSHLLAAESANSLQDKPSRDAHLQHALSESGEGSVSPETREGVQLRAAYWALQDRDAQAALARLQELPHGAQRRTLALRLWLKAARLDGRTLQALETARLLAKHRAFSQTAAHSIIRGLATDLLSEAHDPSQLQHAWSELDAMEREMPEVALHAAQRQVLLRGDPAVARNWLLPIWDRMTAHPDRLSDSLRVKLTRALEVGLDSVDAEWLARIETAQRNDPRDPNLQYLAGMACLKRQLWGKAQQLLTQAGLGLKDPGLHRQAWQALARLAEERGDPEQAAMAWKRAAESDSGR</sequence>
<gene>
    <name evidence="13" type="ORF">QTH91_03505</name>
</gene>
<keyword evidence="8 11" id="KW-0472">Membrane</keyword>
<comment type="subcellular location">
    <subcellularLocation>
        <location evidence="2">Cell inner membrane</location>
        <topology evidence="2">Multi-pass membrane protein</topology>
    </subcellularLocation>
</comment>
<keyword evidence="9" id="KW-0627">Porphyrin biosynthesis</keyword>
<evidence type="ECO:0000256" key="7">
    <source>
        <dbReference type="ARBA" id="ARBA00022989"/>
    </source>
</evidence>
<dbReference type="Proteomes" id="UP001174908">
    <property type="component" value="Unassembled WGS sequence"/>
</dbReference>
<dbReference type="RefSeq" id="WP_286658637.1">
    <property type="nucleotide sequence ID" value="NZ_JASZYV010000001.1"/>
</dbReference>
<dbReference type="SUPFAM" id="SSF48452">
    <property type="entry name" value="TPR-like"/>
    <property type="match status" value="1"/>
</dbReference>
<comment type="caution">
    <text evidence="13">The sequence shown here is derived from an EMBL/GenBank/DDBJ whole genome shotgun (WGS) entry which is preliminary data.</text>
</comment>
<comment type="function">
    <text evidence="1">Involved in a late step of protoheme IX synthesis.</text>
</comment>
<evidence type="ECO:0000256" key="2">
    <source>
        <dbReference type="ARBA" id="ARBA00004429"/>
    </source>
</evidence>
<keyword evidence="4" id="KW-1003">Cell membrane</keyword>
<name>A0ABT7N6I1_9BURK</name>
<organism evidence="13 14">
    <name type="scientific">Variovorax dokdonensis</name>
    <dbReference type="NCBI Taxonomy" id="344883"/>
    <lineage>
        <taxon>Bacteria</taxon>
        <taxon>Pseudomonadati</taxon>
        <taxon>Pseudomonadota</taxon>
        <taxon>Betaproteobacteria</taxon>
        <taxon>Burkholderiales</taxon>
        <taxon>Comamonadaceae</taxon>
        <taxon>Variovorax</taxon>
    </lineage>
</organism>
<evidence type="ECO:0000256" key="5">
    <source>
        <dbReference type="ARBA" id="ARBA00022519"/>
    </source>
</evidence>
<keyword evidence="14" id="KW-1185">Reference proteome</keyword>
<evidence type="ECO:0000256" key="9">
    <source>
        <dbReference type="ARBA" id="ARBA00023244"/>
    </source>
</evidence>
<comment type="pathway">
    <text evidence="3">Porphyrin-containing compound metabolism; protoheme biosynthesis.</text>
</comment>
<evidence type="ECO:0000256" key="3">
    <source>
        <dbReference type="ARBA" id="ARBA00004744"/>
    </source>
</evidence>
<evidence type="ECO:0000256" key="1">
    <source>
        <dbReference type="ARBA" id="ARBA00002962"/>
    </source>
</evidence>
<dbReference type="NCBIfam" id="TIGR00540">
    <property type="entry name" value="TPR_hemY_coli"/>
    <property type="match status" value="1"/>
</dbReference>
<evidence type="ECO:0000313" key="13">
    <source>
        <dbReference type="EMBL" id="MDM0043537.1"/>
    </source>
</evidence>
<reference evidence="13" key="1">
    <citation type="submission" date="2023-06" db="EMBL/GenBank/DDBJ databases">
        <authorList>
            <person name="Jiang Y."/>
            <person name="Liu Q."/>
        </authorList>
    </citation>
    <scope>NUCLEOTIDE SEQUENCE</scope>
    <source>
        <strain evidence="13">CGMCC 1.12089</strain>
    </source>
</reference>
<keyword evidence="5" id="KW-0997">Cell inner membrane</keyword>
<feature type="region of interest" description="Disordered" evidence="10">
    <location>
        <begin position="145"/>
        <end position="171"/>
    </location>
</feature>
<dbReference type="Gene3D" id="1.25.40.10">
    <property type="entry name" value="Tetratricopeptide repeat domain"/>
    <property type="match status" value="1"/>
</dbReference>
<evidence type="ECO:0000313" key="14">
    <source>
        <dbReference type="Proteomes" id="UP001174908"/>
    </source>
</evidence>
<dbReference type="InterPro" id="IPR005254">
    <property type="entry name" value="Heme_biosyn_assoc_TPR_pro"/>
</dbReference>